<proteinExistence type="predicted"/>
<evidence type="ECO:0000256" key="7">
    <source>
        <dbReference type="ARBA" id="ARBA00023293"/>
    </source>
</evidence>
<reference evidence="9 10" key="1">
    <citation type="submission" date="2017-12" db="EMBL/GenBank/DDBJ databases">
        <title>Hemimetabolous genomes reveal molecular basis of termite eusociality.</title>
        <authorList>
            <person name="Harrison M.C."/>
            <person name="Jongepier E."/>
            <person name="Robertson H.M."/>
            <person name="Arning N."/>
            <person name="Bitard-Feildel T."/>
            <person name="Chao H."/>
            <person name="Childers C.P."/>
            <person name="Dinh H."/>
            <person name="Doddapaneni H."/>
            <person name="Dugan S."/>
            <person name="Gowin J."/>
            <person name="Greiner C."/>
            <person name="Han Y."/>
            <person name="Hu H."/>
            <person name="Hughes D.S.T."/>
            <person name="Huylmans A.-K."/>
            <person name="Kemena C."/>
            <person name="Kremer L.P.M."/>
            <person name="Lee S.L."/>
            <person name="Lopez-Ezquerra A."/>
            <person name="Mallet L."/>
            <person name="Monroy-Kuhn J.M."/>
            <person name="Moser A."/>
            <person name="Murali S.C."/>
            <person name="Muzny D.M."/>
            <person name="Otani S."/>
            <person name="Piulachs M.-D."/>
            <person name="Poelchau M."/>
            <person name="Qu J."/>
            <person name="Schaub F."/>
            <person name="Wada-Katsumata A."/>
            <person name="Worley K.C."/>
            <person name="Xie Q."/>
            <person name="Ylla G."/>
            <person name="Poulsen M."/>
            <person name="Gibbs R.A."/>
            <person name="Schal C."/>
            <person name="Richards S."/>
            <person name="Belles X."/>
            <person name="Korb J."/>
            <person name="Bornberg-Bauer E."/>
        </authorList>
    </citation>
    <scope>NUCLEOTIDE SEQUENCE [LARGE SCALE GENOMIC DNA]</scope>
    <source>
        <tissue evidence="9">Whole body</tissue>
    </source>
</reference>
<dbReference type="GO" id="GO:0070482">
    <property type="term" value="P:response to oxygen levels"/>
    <property type="evidence" value="ECO:0007669"/>
    <property type="project" value="TreeGrafter"/>
</dbReference>
<gene>
    <name evidence="9" type="ORF">B7P43_G13175</name>
</gene>
<dbReference type="InterPro" id="IPR029787">
    <property type="entry name" value="Nucleotide_cyclase"/>
</dbReference>
<evidence type="ECO:0000313" key="10">
    <source>
        <dbReference type="Proteomes" id="UP000235965"/>
    </source>
</evidence>
<feature type="domain" description="Guanylate cyclase" evidence="8">
    <location>
        <begin position="445"/>
        <end position="571"/>
    </location>
</feature>
<dbReference type="Gene3D" id="3.30.450.260">
    <property type="entry name" value="Haem NO binding associated domain"/>
    <property type="match status" value="1"/>
</dbReference>
<dbReference type="Proteomes" id="UP000235965">
    <property type="component" value="Unassembled WGS sequence"/>
</dbReference>
<dbReference type="GO" id="GO:0005525">
    <property type="term" value="F:GTP binding"/>
    <property type="evidence" value="ECO:0007669"/>
    <property type="project" value="UniProtKB-KW"/>
</dbReference>
<keyword evidence="5" id="KW-0342">GTP-binding</keyword>
<dbReference type="SUPFAM" id="SSF55073">
    <property type="entry name" value="Nucleotide cyclase"/>
    <property type="match status" value="1"/>
</dbReference>
<dbReference type="InterPro" id="IPR011644">
    <property type="entry name" value="Heme_NO-bd"/>
</dbReference>
<keyword evidence="3" id="KW-0963">Cytoplasm</keyword>
<organism evidence="9 10">
    <name type="scientific">Cryptotermes secundus</name>
    <dbReference type="NCBI Taxonomy" id="105785"/>
    <lineage>
        <taxon>Eukaryota</taxon>
        <taxon>Metazoa</taxon>
        <taxon>Ecdysozoa</taxon>
        <taxon>Arthropoda</taxon>
        <taxon>Hexapoda</taxon>
        <taxon>Insecta</taxon>
        <taxon>Pterygota</taxon>
        <taxon>Neoptera</taxon>
        <taxon>Polyneoptera</taxon>
        <taxon>Dictyoptera</taxon>
        <taxon>Blattodea</taxon>
        <taxon>Blattoidea</taxon>
        <taxon>Termitoidae</taxon>
        <taxon>Kalotermitidae</taxon>
        <taxon>Cryptotermitinae</taxon>
        <taxon>Cryptotermes</taxon>
    </lineage>
</organism>
<sequence length="639" mass="72579">MYGMLLESVQHFVQLEYGEEVWQQVREQADCKFAVFNTHHIYPDHVMTSLAAACANVTGEGATTDHFMQFFGRCFVRFFSNFGYDLTIKATGRYFSDFLQNVDNIHLQMRFTYPKMKSPSMYITHVDPQGVVLVYRSNRQGFIHYFMGQLYQIAEELYNTQLAIKVLEEVTSVPGTRKVLVKFRVDFDNREFILSRTDKRTHLERLTLPAVPCSVLMRLFPFGLVFNEDMRILAAGEKLLQVCGTNPDVLLGQSVTDSFKLRRPRGITFTWKNTLYLHSVLFELEIIRTPKAEDELSAAAVEVTHKPTLPLLLDRRRGSQGTRSILLKGQMKYIDDIKAIVFLCSPLINNLDELPNMGLYFNDLNLHGLSREMVLAGWQHCSRLELMFERAEQRSLELERNYTLLDCWKRRGDELLYSMIPRSVADRLRTEKNSLNTCQSFDAVSVLFCELVDFSSSTVQDAMDVVMSMNAVFSCFDALMDRYNVYKVETVGQVYMVVSGAPEYTPQHAENVADVSLCLLRHVKQLQLPSGISIQIRIGIHSGPVVAGVVGLKVPRYCLFGDTVNTAARMQTTSMPGKIHISTTTRQLLPDQYVTEPRGLVTVKGKGVMETFWLLNNAAVEEQTPRSNGAAQATSADTQ</sequence>
<dbReference type="InterPro" id="IPR038158">
    <property type="entry name" value="H-NOX_domain_sf"/>
</dbReference>
<dbReference type="PANTHER" id="PTHR45655:SF5">
    <property type="entry name" value="SOLUBLE GUANYLATE CYCLASE 89DA-RELATED"/>
    <property type="match status" value="1"/>
</dbReference>
<evidence type="ECO:0000313" key="9">
    <source>
        <dbReference type="EMBL" id="PNF23372.1"/>
    </source>
</evidence>
<dbReference type="GO" id="GO:0020037">
    <property type="term" value="F:heme binding"/>
    <property type="evidence" value="ECO:0007669"/>
    <property type="project" value="InterPro"/>
</dbReference>
<dbReference type="GO" id="GO:0008074">
    <property type="term" value="C:guanylate cyclase complex, soluble"/>
    <property type="evidence" value="ECO:0007669"/>
    <property type="project" value="TreeGrafter"/>
</dbReference>
<dbReference type="Pfam" id="PF07700">
    <property type="entry name" value="HNOB"/>
    <property type="match status" value="1"/>
</dbReference>
<dbReference type="AlphaFoldDB" id="A0A2J7Q456"/>
<dbReference type="FunCoup" id="A0A2J7Q456">
    <property type="interactions" value="59"/>
</dbReference>
<dbReference type="InterPro" id="IPR011645">
    <property type="entry name" value="HNOB_dom_associated"/>
</dbReference>
<evidence type="ECO:0000259" key="8">
    <source>
        <dbReference type="PROSITE" id="PS50125"/>
    </source>
</evidence>
<name>A0A2J7Q456_9NEOP</name>
<dbReference type="InterPro" id="IPR042463">
    <property type="entry name" value="HNOB_dom_associated_sf"/>
</dbReference>
<comment type="subcellular location">
    <subcellularLocation>
        <location evidence="1">Cytoplasm</location>
    </subcellularLocation>
</comment>
<accession>A0A2J7Q456</accession>
<keyword evidence="7" id="KW-0141">cGMP biosynthesis</keyword>
<dbReference type="GO" id="GO:0019934">
    <property type="term" value="P:cGMP-mediated signaling"/>
    <property type="evidence" value="ECO:0007669"/>
    <property type="project" value="TreeGrafter"/>
</dbReference>
<dbReference type="FunFam" id="3.30.70.1230:FF:000030">
    <property type="entry name" value="Si:ch211-215j19.12"/>
    <property type="match status" value="1"/>
</dbReference>
<dbReference type="PROSITE" id="PS50125">
    <property type="entry name" value="GUANYLATE_CYCLASE_2"/>
    <property type="match status" value="1"/>
</dbReference>
<dbReference type="CDD" id="cd07302">
    <property type="entry name" value="CHD"/>
    <property type="match status" value="1"/>
</dbReference>
<dbReference type="Pfam" id="PF07701">
    <property type="entry name" value="HNOBA"/>
    <property type="match status" value="1"/>
</dbReference>
<dbReference type="Pfam" id="PF00211">
    <property type="entry name" value="Guanylate_cyc"/>
    <property type="match status" value="1"/>
</dbReference>
<dbReference type="EC" id="4.6.1.2" evidence="2"/>
<keyword evidence="4" id="KW-0547">Nucleotide-binding</keyword>
<dbReference type="InterPro" id="IPR024096">
    <property type="entry name" value="NO_sig/Golgi_transp_ligand-bd"/>
</dbReference>
<evidence type="ECO:0000256" key="4">
    <source>
        <dbReference type="ARBA" id="ARBA00022741"/>
    </source>
</evidence>
<dbReference type="Gene3D" id="3.30.70.1230">
    <property type="entry name" value="Nucleotide cyclase"/>
    <property type="match status" value="1"/>
</dbReference>
<dbReference type="STRING" id="105785.A0A2J7Q456"/>
<keyword evidence="6" id="KW-0456">Lyase</keyword>
<evidence type="ECO:0000256" key="1">
    <source>
        <dbReference type="ARBA" id="ARBA00004496"/>
    </source>
</evidence>
<protein>
    <recommendedName>
        <fullName evidence="2">guanylate cyclase</fullName>
        <ecNumber evidence="2">4.6.1.2</ecNumber>
    </recommendedName>
</protein>
<dbReference type="SUPFAM" id="SSF111126">
    <property type="entry name" value="Ligand-binding domain in the NO signalling and Golgi transport"/>
    <property type="match status" value="1"/>
</dbReference>
<dbReference type="Gene3D" id="3.90.1520.10">
    <property type="entry name" value="H-NOX domain"/>
    <property type="match status" value="1"/>
</dbReference>
<dbReference type="EMBL" id="NEVH01018390">
    <property type="protein sequence ID" value="PNF23372.1"/>
    <property type="molecule type" value="Genomic_DNA"/>
</dbReference>
<comment type="caution">
    <text evidence="9">The sequence shown here is derived from an EMBL/GenBank/DDBJ whole genome shotgun (WGS) entry which is preliminary data.</text>
</comment>
<dbReference type="InParanoid" id="A0A2J7Q456"/>
<dbReference type="OrthoDB" id="1890790at2759"/>
<evidence type="ECO:0000256" key="3">
    <source>
        <dbReference type="ARBA" id="ARBA00022490"/>
    </source>
</evidence>
<dbReference type="Gene3D" id="6.10.250.780">
    <property type="match status" value="1"/>
</dbReference>
<evidence type="ECO:0000256" key="6">
    <source>
        <dbReference type="ARBA" id="ARBA00023239"/>
    </source>
</evidence>
<evidence type="ECO:0000256" key="5">
    <source>
        <dbReference type="ARBA" id="ARBA00023134"/>
    </source>
</evidence>
<evidence type="ECO:0000256" key="2">
    <source>
        <dbReference type="ARBA" id="ARBA00012202"/>
    </source>
</evidence>
<dbReference type="GO" id="GO:0004383">
    <property type="term" value="F:guanylate cyclase activity"/>
    <property type="evidence" value="ECO:0007669"/>
    <property type="project" value="UniProtKB-EC"/>
</dbReference>
<dbReference type="PANTHER" id="PTHR45655">
    <property type="entry name" value="GUANYLATE CYCLASE SOLUBLE SUBUNIT BETA-2"/>
    <property type="match status" value="1"/>
</dbReference>
<dbReference type="InterPro" id="IPR001054">
    <property type="entry name" value="A/G_cyclase"/>
</dbReference>
<keyword evidence="10" id="KW-1185">Reference proteome</keyword>
<dbReference type="SMART" id="SM00044">
    <property type="entry name" value="CYCc"/>
    <property type="match status" value="1"/>
</dbReference>